<dbReference type="GO" id="GO:0004386">
    <property type="term" value="F:helicase activity"/>
    <property type="evidence" value="ECO:0007669"/>
    <property type="project" value="UniProtKB-KW"/>
</dbReference>
<keyword evidence="2" id="KW-0547">Nucleotide-binding</keyword>
<evidence type="ECO:0000313" key="2">
    <source>
        <dbReference type="EMBL" id="TGL58678.1"/>
    </source>
</evidence>
<proteinExistence type="predicted"/>
<evidence type="ECO:0000313" key="3">
    <source>
        <dbReference type="Proteomes" id="UP000297693"/>
    </source>
</evidence>
<dbReference type="Gene3D" id="3.40.50.300">
    <property type="entry name" value="P-loop containing nucleotide triphosphate hydrolases"/>
    <property type="match status" value="2"/>
</dbReference>
<dbReference type="InterPro" id="IPR027417">
    <property type="entry name" value="P-loop_NTPase"/>
</dbReference>
<keyword evidence="3" id="KW-1185">Reference proteome</keyword>
<accession>A0A4R9K2Z8</accession>
<dbReference type="GO" id="GO:0016818">
    <property type="term" value="F:hydrolase activity, acting on acid anhydrides, in phosphorus-containing anhydrides"/>
    <property type="evidence" value="ECO:0007669"/>
    <property type="project" value="InterPro"/>
</dbReference>
<dbReference type="SMART" id="SM00487">
    <property type="entry name" value="DEXDc"/>
    <property type="match status" value="1"/>
</dbReference>
<dbReference type="GO" id="GO:0003677">
    <property type="term" value="F:DNA binding"/>
    <property type="evidence" value="ECO:0007669"/>
    <property type="project" value="InterPro"/>
</dbReference>
<dbReference type="InterPro" id="IPR006935">
    <property type="entry name" value="Helicase/UvrB_N"/>
</dbReference>
<comment type="caution">
    <text evidence="2">The sequence shown here is derived from an EMBL/GenBank/DDBJ whole genome shotgun (WGS) entry which is preliminary data.</text>
</comment>
<keyword evidence="2" id="KW-0067">ATP-binding</keyword>
<evidence type="ECO:0000259" key="1">
    <source>
        <dbReference type="PROSITE" id="PS51192"/>
    </source>
</evidence>
<dbReference type="PROSITE" id="PS51192">
    <property type="entry name" value="HELICASE_ATP_BIND_1"/>
    <property type="match status" value="1"/>
</dbReference>
<dbReference type="Pfam" id="PF13307">
    <property type="entry name" value="Helicase_C_2"/>
    <property type="match status" value="1"/>
</dbReference>
<name>A0A4R9K2Z8_9LEPT</name>
<sequence length="838" mass="96968">MVDFKEKLNSQNLEKGKDPFKIYDSLDRSSEKGPLRPAQQEILDRWFSESLEAKDSIIKLQTGQGKTLIGLLILQTYLNREEGPSLYLCPNNYLAKQTHLQATSFGFDTVLITKEDIPDEFLNNKKILITSISKLFNGLTKFGLKNRSEKVGTIVIDDAHSCVEHIASTFQIIFPANNLPYQKILHLFRGDLEFQGKGTMLDIVSGDPQSLLKIPYWAWIEKLEEVTAIIHGEKDKNDSVKYSWPILRDRLLNCQAFINGKSIQISPYKIPISDFGSYFDAKHRIFMSATIYDDSALIKNLEVSSNAILNPIRLKEEKWSGEKMILIPGLIDAELTREEIIPYFAKPSKKKYGVIAVSNSEKNAKLWEANGGIIVKKNNISESIDNLKRQKFENTFVILNRYDGIDLADELCRILIIDGKPYSENLSDIYLETVIEETSLVITKTAQRIEQGLGRSVRGEKDYSVIILLGNELIKEIRTKTTQNLFSEYTKKQIEIALEIASDASKELKPEESKFKVIEDLILQCINRNEGWKQYYNQEMAKVSHLNKENDKISLVELELEAEKYAEHFNFKSAAIKIQELIDSLTNEKEKAYYIQTLARYTYHFSKNESLNQQISAHKKNRLLLRPKEGMVFEKIEIISQNRIKNIITTLKRYENFNELQLSISLILTNLDFGIKSDKFEKALDDLAKILGFESQRPDKEWKEGPDNLWAISDNQYLLFECKNEVELDRKEIYKGEVEQIDQAIGWFKKNYLGVQMKPFLIIPTLRIPEKLYLDKDVKVIRQGKLNEFKKNIKAFVLEFHNQDFQSLSTEFINKLLTIHNLQKEDLLQKYSEDPKYF</sequence>
<dbReference type="Proteomes" id="UP000297693">
    <property type="component" value="Unassembled WGS sequence"/>
</dbReference>
<dbReference type="AlphaFoldDB" id="A0A4R9K2Z8"/>
<keyword evidence="2" id="KW-0378">Hydrolase</keyword>
<dbReference type="InterPro" id="IPR014001">
    <property type="entry name" value="Helicase_ATP-bd"/>
</dbReference>
<reference evidence="2" key="1">
    <citation type="journal article" date="2019" name="PLoS Negl. Trop. Dis.">
        <title>Revisiting the worldwide diversity of Leptospira species in the environment.</title>
        <authorList>
            <person name="Vincent A.T."/>
            <person name="Schiettekatte O."/>
            <person name="Bourhy P."/>
            <person name="Veyrier F.J."/>
            <person name="Picardeau M."/>
        </authorList>
    </citation>
    <scope>NUCLEOTIDE SEQUENCE [LARGE SCALE GENOMIC DNA]</scope>
    <source>
        <strain evidence="2">201702476</strain>
    </source>
</reference>
<keyword evidence="2" id="KW-0347">Helicase</keyword>
<dbReference type="SMART" id="SM00491">
    <property type="entry name" value="HELICc2"/>
    <property type="match status" value="1"/>
</dbReference>
<dbReference type="InterPro" id="IPR006555">
    <property type="entry name" value="ATP-dep_Helicase_C"/>
</dbReference>
<feature type="domain" description="Helicase ATP-binding" evidence="1">
    <location>
        <begin position="47"/>
        <end position="309"/>
    </location>
</feature>
<gene>
    <name evidence="2" type="ORF">EHQ58_10195</name>
</gene>
<dbReference type="EMBL" id="RQGD01000031">
    <property type="protein sequence ID" value="TGL58678.1"/>
    <property type="molecule type" value="Genomic_DNA"/>
</dbReference>
<dbReference type="OrthoDB" id="366844at2"/>
<protein>
    <submittedName>
        <fullName evidence="2">DEAD/DEAH box helicase</fullName>
    </submittedName>
</protein>
<dbReference type="GO" id="GO:0006139">
    <property type="term" value="P:nucleobase-containing compound metabolic process"/>
    <property type="evidence" value="ECO:0007669"/>
    <property type="project" value="InterPro"/>
</dbReference>
<organism evidence="2 3">
    <name type="scientific">Leptospira ognonensis</name>
    <dbReference type="NCBI Taxonomy" id="2484945"/>
    <lineage>
        <taxon>Bacteria</taxon>
        <taxon>Pseudomonadati</taxon>
        <taxon>Spirochaetota</taxon>
        <taxon>Spirochaetia</taxon>
        <taxon>Leptospirales</taxon>
        <taxon>Leptospiraceae</taxon>
        <taxon>Leptospira</taxon>
    </lineage>
</organism>
<dbReference type="Pfam" id="PF04851">
    <property type="entry name" value="ResIII"/>
    <property type="match status" value="1"/>
</dbReference>
<dbReference type="RefSeq" id="WP_135623799.1">
    <property type="nucleotide sequence ID" value="NZ_RQGD01000031.1"/>
</dbReference>
<dbReference type="GO" id="GO:0005524">
    <property type="term" value="F:ATP binding"/>
    <property type="evidence" value="ECO:0007669"/>
    <property type="project" value="InterPro"/>
</dbReference>
<dbReference type="SUPFAM" id="SSF52540">
    <property type="entry name" value="P-loop containing nucleoside triphosphate hydrolases"/>
    <property type="match status" value="1"/>
</dbReference>